<dbReference type="GO" id="GO:0016887">
    <property type="term" value="F:ATP hydrolysis activity"/>
    <property type="evidence" value="ECO:0007669"/>
    <property type="project" value="InterPro"/>
</dbReference>
<dbReference type="EC" id="3.6.3.19" evidence="7"/>
<dbReference type="PROSITE" id="PS50893">
    <property type="entry name" value="ABC_TRANSPORTER_2"/>
    <property type="match status" value="1"/>
</dbReference>
<dbReference type="RefSeq" id="WP_042393814.1">
    <property type="nucleotide sequence ID" value="NZ_CYYT01000007.1"/>
</dbReference>
<keyword evidence="4 7" id="KW-0067">ATP-binding</keyword>
<evidence type="ECO:0000313" key="8">
    <source>
        <dbReference type="Proteomes" id="UP000095558"/>
    </source>
</evidence>
<proteinExistence type="predicted"/>
<dbReference type="Proteomes" id="UP000095558">
    <property type="component" value="Unassembled WGS sequence"/>
</dbReference>
<dbReference type="FunFam" id="3.40.50.300:FF:000042">
    <property type="entry name" value="Maltose/maltodextrin ABC transporter, ATP-binding protein"/>
    <property type="match status" value="1"/>
</dbReference>
<dbReference type="InterPro" id="IPR017871">
    <property type="entry name" value="ABC_transporter-like_CS"/>
</dbReference>
<dbReference type="InterPro" id="IPR003593">
    <property type="entry name" value="AAA+_ATPase"/>
</dbReference>
<evidence type="ECO:0000256" key="1">
    <source>
        <dbReference type="ARBA" id="ARBA00022448"/>
    </source>
</evidence>
<evidence type="ECO:0000256" key="4">
    <source>
        <dbReference type="ARBA" id="ARBA00022840"/>
    </source>
</evidence>
<evidence type="ECO:0000259" key="6">
    <source>
        <dbReference type="PROSITE" id="PS50893"/>
    </source>
</evidence>
<keyword evidence="1" id="KW-0813">Transport</keyword>
<dbReference type="GO" id="GO:0055052">
    <property type="term" value="C:ATP-binding cassette (ABC) transporter complex, substrate-binding subunit-containing"/>
    <property type="evidence" value="ECO:0007669"/>
    <property type="project" value="TreeGrafter"/>
</dbReference>
<dbReference type="InterPro" id="IPR003439">
    <property type="entry name" value="ABC_transporter-like_ATP-bd"/>
</dbReference>
<dbReference type="AlphaFoldDB" id="A0A174ATA1"/>
<sequence>MGIRLENLVVKFGDFKAINDVTLQIPKGKLVSLLGPSGSGKSTTLFTISGIHKPSSGKIFFGDRDVTGLEPEQLGIGLVFQNYALYPHMTVRENILFPLKNLKWDKQEAEKRVVEVAKIVKIADQLDKKPSQLSGGQQQRVAIARALAKKPEILLLDEPLSNLDTKLRVETRQEIRRIQKETGVTAIFVTHDQEEAMCISDEIVLMKDGAIQQVSSPTDIYMNPVNKFVASFIGSPEMNFIDIDLKDGVGNLDTLTIENLPKNKNKVILGVRAEDFEVAEKGLQTKVVTVEILGRERLLTLDHKGKEYKMLVDKEFFIDEGADLTIRPKNGKSYVFDSESEEFIAKC</sequence>
<organism evidence="7 8">
    <name type="scientific">Clostridium disporicum</name>
    <dbReference type="NCBI Taxonomy" id="84024"/>
    <lineage>
        <taxon>Bacteria</taxon>
        <taxon>Bacillati</taxon>
        <taxon>Bacillota</taxon>
        <taxon>Clostridia</taxon>
        <taxon>Eubacteriales</taxon>
        <taxon>Clostridiaceae</taxon>
        <taxon>Clostridium</taxon>
    </lineage>
</organism>
<evidence type="ECO:0000256" key="2">
    <source>
        <dbReference type="ARBA" id="ARBA00022475"/>
    </source>
</evidence>
<dbReference type="SUPFAM" id="SSF52540">
    <property type="entry name" value="P-loop containing nucleoside triphosphate hydrolases"/>
    <property type="match status" value="1"/>
</dbReference>
<dbReference type="STRING" id="84024.ERS852471_00146"/>
<keyword evidence="2" id="KW-1003">Cell membrane</keyword>
<dbReference type="Gene3D" id="2.40.50.140">
    <property type="entry name" value="Nucleic acid-binding proteins"/>
    <property type="match status" value="1"/>
</dbReference>
<keyword evidence="5" id="KW-0472">Membrane</keyword>
<dbReference type="SUPFAM" id="SSF50331">
    <property type="entry name" value="MOP-like"/>
    <property type="match status" value="1"/>
</dbReference>
<evidence type="ECO:0000313" key="7">
    <source>
        <dbReference type="EMBL" id="CUN65103.1"/>
    </source>
</evidence>
<dbReference type="GO" id="GO:0005524">
    <property type="term" value="F:ATP binding"/>
    <property type="evidence" value="ECO:0007669"/>
    <property type="project" value="UniProtKB-KW"/>
</dbReference>
<dbReference type="EMBL" id="CYZV01000003">
    <property type="protein sequence ID" value="CUN65103.1"/>
    <property type="molecule type" value="Genomic_DNA"/>
</dbReference>
<keyword evidence="7" id="KW-0378">Hydrolase</keyword>
<gene>
    <name evidence="7" type="primary">malK</name>
    <name evidence="7" type="ORF">ERS852470_00404</name>
</gene>
<dbReference type="Pfam" id="PF00005">
    <property type="entry name" value="ABC_tran"/>
    <property type="match status" value="1"/>
</dbReference>
<dbReference type="PROSITE" id="PS00211">
    <property type="entry name" value="ABC_TRANSPORTER_1"/>
    <property type="match status" value="1"/>
</dbReference>
<dbReference type="InterPro" id="IPR012340">
    <property type="entry name" value="NA-bd_OB-fold"/>
</dbReference>
<keyword evidence="3" id="KW-0547">Nucleotide-binding</keyword>
<dbReference type="Gene3D" id="2.40.50.100">
    <property type="match status" value="1"/>
</dbReference>
<dbReference type="Gene3D" id="3.40.50.300">
    <property type="entry name" value="P-loop containing nucleotide triphosphate hydrolases"/>
    <property type="match status" value="1"/>
</dbReference>
<name>A0A174ATA1_9CLOT</name>
<dbReference type="SMART" id="SM00382">
    <property type="entry name" value="AAA"/>
    <property type="match status" value="1"/>
</dbReference>
<accession>A0A174ATA1</accession>
<reference evidence="7 8" key="1">
    <citation type="submission" date="2015-09" db="EMBL/GenBank/DDBJ databases">
        <authorList>
            <consortium name="Pathogen Informatics"/>
        </authorList>
    </citation>
    <scope>NUCLEOTIDE SEQUENCE [LARGE SCALE GENOMIC DNA]</scope>
    <source>
        <strain evidence="7 8">2789STDY5834855</strain>
    </source>
</reference>
<dbReference type="GeneID" id="83010411"/>
<dbReference type="InterPro" id="IPR015853">
    <property type="entry name" value="ABC_transpr_FbpC"/>
</dbReference>
<evidence type="ECO:0000256" key="5">
    <source>
        <dbReference type="ARBA" id="ARBA00023136"/>
    </source>
</evidence>
<dbReference type="InterPro" id="IPR047641">
    <property type="entry name" value="ABC_transpr_MalK/UgpC-like"/>
</dbReference>
<dbReference type="CDD" id="cd03259">
    <property type="entry name" value="ABC_Carb_Solutes_like"/>
    <property type="match status" value="1"/>
</dbReference>
<evidence type="ECO:0000256" key="3">
    <source>
        <dbReference type="ARBA" id="ARBA00022741"/>
    </source>
</evidence>
<feature type="domain" description="ABC transporter" evidence="6">
    <location>
        <begin position="3"/>
        <end position="233"/>
    </location>
</feature>
<dbReference type="GO" id="GO:0015408">
    <property type="term" value="F:ABC-type ferric iron transporter activity"/>
    <property type="evidence" value="ECO:0007669"/>
    <property type="project" value="InterPro"/>
</dbReference>
<dbReference type="InterPro" id="IPR027417">
    <property type="entry name" value="P-loop_NTPase"/>
</dbReference>
<protein>
    <submittedName>
        <fullName evidence="7">Carbohydrate uptake ABC transporter ATP-binding protein</fullName>
        <ecNumber evidence="7">3.6.3.19</ecNumber>
    </submittedName>
</protein>
<dbReference type="PANTHER" id="PTHR43875">
    <property type="entry name" value="MALTODEXTRIN IMPORT ATP-BINDING PROTEIN MSMX"/>
    <property type="match status" value="1"/>
</dbReference>
<dbReference type="OrthoDB" id="9802264at2"/>
<dbReference type="PANTHER" id="PTHR43875:SF1">
    <property type="entry name" value="OSMOPROTECTIVE COMPOUNDS UPTAKE ATP-BINDING PROTEIN GGTA"/>
    <property type="match status" value="1"/>
</dbReference>
<dbReference type="InterPro" id="IPR008995">
    <property type="entry name" value="Mo/tungstate-bd_C_term_dom"/>
</dbReference>